<keyword evidence="1" id="KW-0479">Metal-binding</keyword>
<dbReference type="InterPro" id="IPR000917">
    <property type="entry name" value="Sulfatase_N"/>
</dbReference>
<organism evidence="4">
    <name type="scientific">marine sediment metagenome</name>
    <dbReference type="NCBI Taxonomy" id="412755"/>
    <lineage>
        <taxon>unclassified sequences</taxon>
        <taxon>metagenomes</taxon>
        <taxon>ecological metagenomes</taxon>
    </lineage>
</organism>
<accession>X1C780</accession>
<dbReference type="EMBL" id="BART01013178">
    <property type="protein sequence ID" value="GAG89152.1"/>
    <property type="molecule type" value="Genomic_DNA"/>
</dbReference>
<dbReference type="PANTHER" id="PTHR45953:SF1">
    <property type="entry name" value="IDURONATE 2-SULFATASE"/>
    <property type="match status" value="1"/>
</dbReference>
<dbReference type="PANTHER" id="PTHR45953">
    <property type="entry name" value="IDURONATE 2-SULFATASE"/>
    <property type="match status" value="1"/>
</dbReference>
<proteinExistence type="predicted"/>
<reference evidence="4" key="1">
    <citation type="journal article" date="2014" name="Front. Microbiol.">
        <title>High frequency of phylogenetically diverse reductive dehalogenase-homologous genes in deep subseafloor sedimentary metagenomes.</title>
        <authorList>
            <person name="Kawai M."/>
            <person name="Futagami T."/>
            <person name="Toyoda A."/>
            <person name="Takaki Y."/>
            <person name="Nishi S."/>
            <person name="Hori S."/>
            <person name="Arai W."/>
            <person name="Tsubouchi T."/>
            <person name="Morono Y."/>
            <person name="Uchiyama I."/>
            <person name="Ito T."/>
            <person name="Fujiyama A."/>
            <person name="Inagaki F."/>
            <person name="Takami H."/>
        </authorList>
    </citation>
    <scope>NUCLEOTIDE SEQUENCE</scope>
    <source>
        <strain evidence="4">Expedition CK06-06</strain>
    </source>
</reference>
<protein>
    <recommendedName>
        <fullName evidence="3">Sulfatase N-terminal domain-containing protein</fullName>
    </recommendedName>
</protein>
<evidence type="ECO:0000256" key="2">
    <source>
        <dbReference type="ARBA" id="ARBA00022801"/>
    </source>
</evidence>
<keyword evidence="2" id="KW-0378">Hydrolase</keyword>
<evidence type="ECO:0000256" key="1">
    <source>
        <dbReference type="ARBA" id="ARBA00022723"/>
    </source>
</evidence>
<feature type="non-terminal residue" evidence="4">
    <location>
        <position position="246"/>
    </location>
</feature>
<comment type="caution">
    <text evidence="4">The sequence shown here is derived from an EMBL/GenBank/DDBJ whole genome shotgun (WGS) entry which is preliminary data.</text>
</comment>
<gene>
    <name evidence="4" type="ORF">S01H4_27098</name>
</gene>
<sequence length="246" mass="28492">WLAPFKSKNISAENIASWAFTKGRKDPVREKFPFPYYGYDEVELVVGNGSICSGHYIEWLEEKSPSIAEEVKKRCLNYDYLFSLFCDEIPEEYYNTTYVKERSISFLERHSNGEIGNKPFYLHCSFPDPHYPLYPPESFRKMYEPEDMELPASFNNIKNLYDHEFLGYHLRNPPFKKAFLRESTEEEVRKITALTYASIAHVDHCIGQILASLEKLGLSDNTMVIFSSDHGDLMGDHGLLFKGPCP</sequence>
<dbReference type="Gene3D" id="3.40.720.10">
    <property type="entry name" value="Alkaline Phosphatase, subunit A"/>
    <property type="match status" value="1"/>
</dbReference>
<evidence type="ECO:0000313" key="4">
    <source>
        <dbReference type="EMBL" id="GAG89152.1"/>
    </source>
</evidence>
<dbReference type="GO" id="GO:0005737">
    <property type="term" value="C:cytoplasm"/>
    <property type="evidence" value="ECO:0007669"/>
    <property type="project" value="TreeGrafter"/>
</dbReference>
<dbReference type="InterPro" id="IPR017850">
    <property type="entry name" value="Alkaline_phosphatase_core_sf"/>
</dbReference>
<dbReference type="GO" id="GO:0008484">
    <property type="term" value="F:sulfuric ester hydrolase activity"/>
    <property type="evidence" value="ECO:0007669"/>
    <property type="project" value="TreeGrafter"/>
</dbReference>
<feature type="domain" description="Sulfatase N-terminal" evidence="3">
    <location>
        <begin position="84"/>
        <end position="236"/>
    </location>
</feature>
<name>X1C780_9ZZZZ</name>
<feature type="non-terminal residue" evidence="4">
    <location>
        <position position="1"/>
    </location>
</feature>
<dbReference type="SUPFAM" id="SSF53649">
    <property type="entry name" value="Alkaline phosphatase-like"/>
    <property type="match status" value="1"/>
</dbReference>
<dbReference type="Pfam" id="PF00884">
    <property type="entry name" value="Sulfatase"/>
    <property type="match status" value="1"/>
</dbReference>
<dbReference type="GO" id="GO:0046872">
    <property type="term" value="F:metal ion binding"/>
    <property type="evidence" value="ECO:0007669"/>
    <property type="project" value="UniProtKB-KW"/>
</dbReference>
<dbReference type="AlphaFoldDB" id="X1C780"/>
<evidence type="ECO:0000259" key="3">
    <source>
        <dbReference type="Pfam" id="PF00884"/>
    </source>
</evidence>